<name>A0A1I4QQG3_9RHOB</name>
<keyword evidence="4" id="KW-1185">Reference proteome</keyword>
<evidence type="ECO:0000256" key="2">
    <source>
        <dbReference type="SAM" id="SignalP"/>
    </source>
</evidence>
<feature type="compositionally biased region" description="Polar residues" evidence="1">
    <location>
        <begin position="30"/>
        <end position="44"/>
    </location>
</feature>
<evidence type="ECO:0000256" key="1">
    <source>
        <dbReference type="SAM" id="MobiDB-lite"/>
    </source>
</evidence>
<keyword evidence="2" id="KW-0732">Signal</keyword>
<evidence type="ECO:0008006" key="5">
    <source>
        <dbReference type="Google" id="ProtNLM"/>
    </source>
</evidence>
<gene>
    <name evidence="3" type="ORF">SAMN04488042_10785</name>
</gene>
<dbReference type="RefSeq" id="WP_093094797.1">
    <property type="nucleotide sequence ID" value="NZ_FOTQ01000007.1"/>
</dbReference>
<proteinExistence type="predicted"/>
<dbReference type="OrthoDB" id="7859208at2"/>
<organism evidence="3 4">
    <name type="scientific">Shimia aestuarii</name>
    <dbReference type="NCBI Taxonomy" id="254406"/>
    <lineage>
        <taxon>Bacteria</taxon>
        <taxon>Pseudomonadati</taxon>
        <taxon>Pseudomonadota</taxon>
        <taxon>Alphaproteobacteria</taxon>
        <taxon>Rhodobacterales</taxon>
        <taxon>Roseobacteraceae</taxon>
    </lineage>
</organism>
<dbReference type="EMBL" id="FOTQ01000007">
    <property type="protein sequence ID" value="SFM42284.1"/>
    <property type="molecule type" value="Genomic_DNA"/>
</dbReference>
<accession>A0A1I4QQG3</accession>
<protein>
    <recommendedName>
        <fullName evidence="5">YMGG-like Gly-zipper</fullName>
    </recommendedName>
</protein>
<dbReference type="STRING" id="254406.SAMN04488042_10785"/>
<reference evidence="3 4" key="1">
    <citation type="submission" date="2016-10" db="EMBL/GenBank/DDBJ databases">
        <authorList>
            <person name="de Groot N.N."/>
        </authorList>
    </citation>
    <scope>NUCLEOTIDE SEQUENCE [LARGE SCALE GENOMIC DNA]</scope>
    <source>
        <strain evidence="3 4">DSM 15283</strain>
    </source>
</reference>
<feature type="chain" id="PRO_5011567094" description="YMGG-like Gly-zipper" evidence="2">
    <location>
        <begin position="19"/>
        <end position="133"/>
    </location>
</feature>
<dbReference type="AlphaFoldDB" id="A0A1I4QQG3"/>
<feature type="signal peptide" evidence="2">
    <location>
        <begin position="1"/>
        <end position="18"/>
    </location>
</feature>
<sequence length="133" mass="14331">MRALLILLLCHLPLHAEAQARADSKRHQQLPHNNQRQPNTQAWPQNQARTPLFCEQYARAAAGQSGRVQGSITGRTIGEQGGLVATGNHKQAEGLGIVGATIGSATGASRDKQFFDYHFGECMSGGRLITTGR</sequence>
<evidence type="ECO:0000313" key="4">
    <source>
        <dbReference type="Proteomes" id="UP000199144"/>
    </source>
</evidence>
<evidence type="ECO:0000313" key="3">
    <source>
        <dbReference type="EMBL" id="SFM42284.1"/>
    </source>
</evidence>
<dbReference type="Proteomes" id="UP000199144">
    <property type="component" value="Unassembled WGS sequence"/>
</dbReference>
<feature type="region of interest" description="Disordered" evidence="1">
    <location>
        <begin position="20"/>
        <end position="44"/>
    </location>
</feature>